<organism evidence="1">
    <name type="scientific">Anguilla anguilla</name>
    <name type="common">European freshwater eel</name>
    <name type="synonym">Muraena anguilla</name>
    <dbReference type="NCBI Taxonomy" id="7936"/>
    <lineage>
        <taxon>Eukaryota</taxon>
        <taxon>Metazoa</taxon>
        <taxon>Chordata</taxon>
        <taxon>Craniata</taxon>
        <taxon>Vertebrata</taxon>
        <taxon>Euteleostomi</taxon>
        <taxon>Actinopterygii</taxon>
        <taxon>Neopterygii</taxon>
        <taxon>Teleostei</taxon>
        <taxon>Anguilliformes</taxon>
        <taxon>Anguillidae</taxon>
        <taxon>Anguilla</taxon>
    </lineage>
</organism>
<accession>A0A0E9RHN3</accession>
<dbReference type="AlphaFoldDB" id="A0A0E9RHN3"/>
<evidence type="ECO:0000313" key="1">
    <source>
        <dbReference type="EMBL" id="JAH28619.1"/>
    </source>
</evidence>
<protein>
    <submittedName>
        <fullName evidence="1">Uncharacterized protein</fullName>
    </submittedName>
</protein>
<dbReference type="EMBL" id="GBXM01079958">
    <property type="protein sequence ID" value="JAH28619.1"/>
    <property type="molecule type" value="Transcribed_RNA"/>
</dbReference>
<reference evidence="1" key="1">
    <citation type="submission" date="2014-11" db="EMBL/GenBank/DDBJ databases">
        <authorList>
            <person name="Amaro Gonzalez C."/>
        </authorList>
    </citation>
    <scope>NUCLEOTIDE SEQUENCE</scope>
</reference>
<reference evidence="1" key="2">
    <citation type="journal article" date="2015" name="Fish Shellfish Immunol.">
        <title>Early steps in the European eel (Anguilla anguilla)-Vibrio vulnificus interaction in the gills: Role of the RtxA13 toxin.</title>
        <authorList>
            <person name="Callol A."/>
            <person name="Pajuelo D."/>
            <person name="Ebbesson L."/>
            <person name="Teles M."/>
            <person name="MacKenzie S."/>
            <person name="Amaro C."/>
        </authorList>
    </citation>
    <scope>NUCLEOTIDE SEQUENCE</scope>
</reference>
<sequence>MVSCCLSQPSFSLPPVP</sequence>
<proteinExistence type="predicted"/>
<name>A0A0E9RHN3_ANGAN</name>